<evidence type="ECO:0000313" key="3">
    <source>
        <dbReference type="Proteomes" id="UP000636264"/>
    </source>
</evidence>
<gene>
    <name evidence="2" type="ORF">GCM10011385_16300</name>
</gene>
<dbReference type="SUPFAM" id="SSF51735">
    <property type="entry name" value="NAD(P)-binding Rossmann-fold domains"/>
    <property type="match status" value="1"/>
</dbReference>
<dbReference type="CDD" id="cd08241">
    <property type="entry name" value="QOR1"/>
    <property type="match status" value="1"/>
</dbReference>
<dbReference type="Gene3D" id="3.40.50.720">
    <property type="entry name" value="NAD(P)-binding Rossmann-like Domain"/>
    <property type="match status" value="1"/>
</dbReference>
<dbReference type="SMART" id="SM00829">
    <property type="entry name" value="PKS_ER"/>
    <property type="match status" value="1"/>
</dbReference>
<evidence type="ECO:0000259" key="1">
    <source>
        <dbReference type="SMART" id="SM00829"/>
    </source>
</evidence>
<protein>
    <submittedName>
        <fullName evidence="2">Oxidoreductase</fullName>
    </submittedName>
</protein>
<dbReference type="Pfam" id="PF08240">
    <property type="entry name" value="ADH_N"/>
    <property type="match status" value="1"/>
</dbReference>
<dbReference type="Gene3D" id="3.90.180.10">
    <property type="entry name" value="Medium-chain alcohol dehydrogenases, catalytic domain"/>
    <property type="match status" value="1"/>
</dbReference>
<dbReference type="SUPFAM" id="SSF50129">
    <property type="entry name" value="GroES-like"/>
    <property type="match status" value="1"/>
</dbReference>
<dbReference type="AlphaFoldDB" id="A0A916RQ89"/>
<dbReference type="EMBL" id="BMIF01000004">
    <property type="protein sequence ID" value="GGA63240.1"/>
    <property type="molecule type" value="Genomic_DNA"/>
</dbReference>
<dbReference type="InterPro" id="IPR020843">
    <property type="entry name" value="ER"/>
</dbReference>
<feature type="domain" description="Enoyl reductase (ER)" evidence="1">
    <location>
        <begin position="10"/>
        <end position="322"/>
    </location>
</feature>
<comment type="caution">
    <text evidence="2">The sequence shown here is derived from an EMBL/GenBank/DDBJ whole genome shotgun (WGS) entry which is preliminary data.</text>
</comment>
<dbReference type="Pfam" id="PF00107">
    <property type="entry name" value="ADH_zinc_N"/>
    <property type="match status" value="1"/>
</dbReference>
<reference evidence="2" key="2">
    <citation type="submission" date="2020-09" db="EMBL/GenBank/DDBJ databases">
        <authorList>
            <person name="Sun Q."/>
            <person name="Zhou Y."/>
        </authorList>
    </citation>
    <scope>NUCLEOTIDE SEQUENCE</scope>
    <source>
        <strain evidence="2">CGMCC 1.15320</strain>
    </source>
</reference>
<dbReference type="InterPro" id="IPR036291">
    <property type="entry name" value="NAD(P)-bd_dom_sf"/>
</dbReference>
<dbReference type="RefSeq" id="WP_188720544.1">
    <property type="nucleotide sequence ID" value="NZ_BMIF01000004.1"/>
</dbReference>
<dbReference type="InterPro" id="IPR011032">
    <property type="entry name" value="GroES-like_sf"/>
</dbReference>
<organism evidence="2 3">
    <name type="scientific">Nitratireductor aestuarii</name>
    <dbReference type="NCBI Taxonomy" id="1735103"/>
    <lineage>
        <taxon>Bacteria</taxon>
        <taxon>Pseudomonadati</taxon>
        <taxon>Pseudomonadota</taxon>
        <taxon>Alphaproteobacteria</taxon>
        <taxon>Hyphomicrobiales</taxon>
        <taxon>Phyllobacteriaceae</taxon>
        <taxon>Nitratireductor</taxon>
    </lineage>
</organism>
<sequence length="328" mass="34025">MKAVVCRAFGPLTDLKLEDIASPAVEPGKVLVDVRACGLNFYDGLAVEGKYQTKPPFPFSPGGEVAGIVAAVGEGVTNVSVGQRVLAFTGFGGYAEQVAADATRVVPIPDSMDYAVAAGFLIAYATSWHALKDRAAIRPGETLLVLGAAGGVGLAAVEQGKALGARVIAAASTDEKLALCREHGADETINYSTGDLREQVKALTGGKGADVVYDPVGGKIGETAVKCLSLLGRYLVIGFASGDIPQLAFNQLLLKQIAVIGVLWGGWAKANPALDAANLAELLELHAKGQIRPHISETYPLDEYLTALNRVMQGQAKGKVVLLTGTAS</sequence>
<dbReference type="Proteomes" id="UP000636264">
    <property type="component" value="Unassembled WGS sequence"/>
</dbReference>
<dbReference type="InterPro" id="IPR051397">
    <property type="entry name" value="Zn-ADH-like_protein"/>
</dbReference>
<proteinExistence type="predicted"/>
<reference evidence="2" key="1">
    <citation type="journal article" date="2014" name="Int. J. Syst. Evol. Microbiol.">
        <title>Complete genome sequence of Corynebacterium casei LMG S-19264T (=DSM 44701T), isolated from a smear-ripened cheese.</title>
        <authorList>
            <consortium name="US DOE Joint Genome Institute (JGI-PGF)"/>
            <person name="Walter F."/>
            <person name="Albersmeier A."/>
            <person name="Kalinowski J."/>
            <person name="Ruckert C."/>
        </authorList>
    </citation>
    <scope>NUCLEOTIDE SEQUENCE</scope>
    <source>
        <strain evidence="2">CGMCC 1.15320</strain>
    </source>
</reference>
<dbReference type="InterPro" id="IPR013149">
    <property type="entry name" value="ADH-like_C"/>
</dbReference>
<keyword evidence="3" id="KW-1185">Reference proteome</keyword>
<name>A0A916RQ89_9HYPH</name>
<dbReference type="PANTHER" id="PTHR43677">
    <property type="entry name" value="SHORT-CHAIN DEHYDROGENASE/REDUCTASE"/>
    <property type="match status" value="1"/>
</dbReference>
<dbReference type="InterPro" id="IPR013154">
    <property type="entry name" value="ADH-like_N"/>
</dbReference>
<dbReference type="PANTHER" id="PTHR43677:SF4">
    <property type="entry name" value="QUINONE OXIDOREDUCTASE-LIKE PROTEIN 2"/>
    <property type="match status" value="1"/>
</dbReference>
<dbReference type="GO" id="GO:0016491">
    <property type="term" value="F:oxidoreductase activity"/>
    <property type="evidence" value="ECO:0007669"/>
    <property type="project" value="InterPro"/>
</dbReference>
<accession>A0A916RQ89</accession>
<evidence type="ECO:0000313" key="2">
    <source>
        <dbReference type="EMBL" id="GGA63240.1"/>
    </source>
</evidence>